<accession>A0A918IQU6</accession>
<dbReference type="EMBL" id="BMWP01000002">
    <property type="protein sequence ID" value="GGW23901.1"/>
    <property type="molecule type" value="Genomic_DNA"/>
</dbReference>
<dbReference type="RefSeq" id="WP_026812284.1">
    <property type="nucleotide sequence ID" value="NZ_BMWP01000002.1"/>
</dbReference>
<dbReference type="InterPro" id="IPR043781">
    <property type="entry name" value="DUF5723"/>
</dbReference>
<feature type="domain" description="DUF5723" evidence="2">
    <location>
        <begin position="40"/>
        <end position="450"/>
    </location>
</feature>
<protein>
    <recommendedName>
        <fullName evidence="2">DUF5723 domain-containing protein</fullName>
    </recommendedName>
</protein>
<dbReference type="Proteomes" id="UP000634668">
    <property type="component" value="Unassembled WGS sequence"/>
</dbReference>
<evidence type="ECO:0000259" key="2">
    <source>
        <dbReference type="Pfam" id="PF18990"/>
    </source>
</evidence>
<evidence type="ECO:0000313" key="3">
    <source>
        <dbReference type="EMBL" id="GGW23901.1"/>
    </source>
</evidence>
<evidence type="ECO:0000256" key="1">
    <source>
        <dbReference type="SAM" id="SignalP"/>
    </source>
</evidence>
<feature type="signal peptide" evidence="1">
    <location>
        <begin position="1"/>
        <end position="20"/>
    </location>
</feature>
<reference evidence="3" key="2">
    <citation type="submission" date="2020-09" db="EMBL/GenBank/DDBJ databases">
        <authorList>
            <person name="Sun Q."/>
            <person name="Kim S."/>
        </authorList>
    </citation>
    <scope>NUCLEOTIDE SEQUENCE</scope>
    <source>
        <strain evidence="3">KCTC 12113</strain>
    </source>
</reference>
<evidence type="ECO:0000313" key="4">
    <source>
        <dbReference type="Proteomes" id="UP000634668"/>
    </source>
</evidence>
<feature type="chain" id="PRO_5037732478" description="DUF5723 domain-containing protein" evidence="1">
    <location>
        <begin position="21"/>
        <end position="478"/>
    </location>
</feature>
<sequence length="478" mass="53458">MRLILVFLLVYLSICAQLSAQNKQLLYDFTDIPDALMVNPGMLTDFEWYVGLPIISGVSVQAGSNAITVHDLFAADGLDFNDKVMDRMIYKLDENDHLSSTNQITLFNGGFRGRNLNDFYSFGIYSETDGIGYYFKDYAILAIEGDSIQSPRSFNLNHLNTRAEMVNVFHFGINRKIDKKLTVGARAKIYSSVLNFTSTENKGHFITTEGERNLVANTLDADLEVKTSGLNNIVDAWENDRSQLPGIVARRMFFGGDLGFGADFGFTYHLNKKTVITGSILDLGFVYNSTDVKNYTLKGSATIEGIEAILPVAPSDADKDYWQVLVDDINEMVPYSTNNDSYITFRPTKLYGSLRYNFGKPIPSRRGYDCKDYVREGRGYDSYNNALGGQLYVVNRPKGPQAALTAFYLHRFGNAMAIKTTYTVDKFSYSNIGVGLNLQAGPVNLYLMADNLLAYNNLADSHYASFQFGLNIISWGKK</sequence>
<name>A0A918IQU6_9FLAO</name>
<reference evidence="3" key="1">
    <citation type="journal article" date="2014" name="Int. J. Syst. Evol. Microbiol.">
        <title>Complete genome sequence of Corynebacterium casei LMG S-19264T (=DSM 44701T), isolated from a smear-ripened cheese.</title>
        <authorList>
            <consortium name="US DOE Joint Genome Institute (JGI-PGF)"/>
            <person name="Walter F."/>
            <person name="Albersmeier A."/>
            <person name="Kalinowski J."/>
            <person name="Ruckert C."/>
        </authorList>
    </citation>
    <scope>NUCLEOTIDE SEQUENCE</scope>
    <source>
        <strain evidence="3">KCTC 12113</strain>
    </source>
</reference>
<keyword evidence="4" id="KW-1185">Reference proteome</keyword>
<comment type="caution">
    <text evidence="3">The sequence shown here is derived from an EMBL/GenBank/DDBJ whole genome shotgun (WGS) entry which is preliminary data.</text>
</comment>
<dbReference type="Pfam" id="PF18990">
    <property type="entry name" value="DUF5723"/>
    <property type="match status" value="1"/>
</dbReference>
<dbReference type="AlphaFoldDB" id="A0A918IQU6"/>
<proteinExistence type="predicted"/>
<gene>
    <name evidence="3" type="ORF">GCM10007383_05440</name>
</gene>
<keyword evidence="1" id="KW-0732">Signal</keyword>
<organism evidence="3 4">
    <name type="scientific">Arenibacter certesii</name>
    <dbReference type="NCBI Taxonomy" id="228955"/>
    <lineage>
        <taxon>Bacteria</taxon>
        <taxon>Pseudomonadati</taxon>
        <taxon>Bacteroidota</taxon>
        <taxon>Flavobacteriia</taxon>
        <taxon>Flavobacteriales</taxon>
        <taxon>Flavobacteriaceae</taxon>
        <taxon>Arenibacter</taxon>
    </lineage>
</organism>